<protein>
    <recommendedName>
        <fullName evidence="4">DUF485 domain-containing protein</fullName>
    </recommendedName>
</protein>
<evidence type="ECO:0000313" key="3">
    <source>
        <dbReference type="Proteomes" id="UP001500957"/>
    </source>
</evidence>
<evidence type="ECO:0000313" key="2">
    <source>
        <dbReference type="EMBL" id="GAA0602891.1"/>
    </source>
</evidence>
<dbReference type="Proteomes" id="UP001500957">
    <property type="component" value="Unassembled WGS sequence"/>
</dbReference>
<dbReference type="EMBL" id="BAAAHE010000001">
    <property type="protein sequence ID" value="GAA0602891.1"/>
    <property type="molecule type" value="Genomic_DNA"/>
</dbReference>
<feature type="transmembrane region" description="Helical" evidence="1">
    <location>
        <begin position="81"/>
        <end position="106"/>
    </location>
</feature>
<accession>A0ABP3R4W8</accession>
<reference evidence="3" key="1">
    <citation type="journal article" date="2019" name="Int. J. Syst. Evol. Microbiol.">
        <title>The Global Catalogue of Microorganisms (GCM) 10K type strain sequencing project: providing services to taxonomists for standard genome sequencing and annotation.</title>
        <authorList>
            <consortium name="The Broad Institute Genomics Platform"/>
            <consortium name="The Broad Institute Genome Sequencing Center for Infectious Disease"/>
            <person name="Wu L."/>
            <person name="Ma J."/>
        </authorList>
    </citation>
    <scope>NUCLEOTIDE SEQUENCE [LARGE SCALE GENOMIC DNA]</scope>
    <source>
        <strain evidence="3">JCM 10671</strain>
    </source>
</reference>
<evidence type="ECO:0000256" key="1">
    <source>
        <dbReference type="SAM" id="Phobius"/>
    </source>
</evidence>
<proteinExistence type="predicted"/>
<gene>
    <name evidence="2" type="ORF">GCM10009547_00460</name>
</gene>
<keyword evidence="3" id="KW-1185">Reference proteome</keyword>
<keyword evidence="1" id="KW-0472">Membrane</keyword>
<comment type="caution">
    <text evidence="2">The sequence shown here is derived from an EMBL/GenBank/DDBJ whole genome shotgun (WGS) entry which is preliminary data.</text>
</comment>
<sequence length="123" mass="13536">MNEVDKSGRVVVTSPRARVTGPVQRALDLDEQTTVGEVYLRSLMRTQLGLALTVCLGVLVVVAGLPLLFELWPATRSARVFGLGVPWLALGFLAYPALILGGWAYVRAAERNERQFADLVERR</sequence>
<dbReference type="RefSeq" id="WP_344600345.1">
    <property type="nucleotide sequence ID" value="NZ_BAAAHE010000001.1"/>
</dbReference>
<feature type="transmembrane region" description="Helical" evidence="1">
    <location>
        <begin position="48"/>
        <end position="69"/>
    </location>
</feature>
<evidence type="ECO:0008006" key="4">
    <source>
        <dbReference type="Google" id="ProtNLM"/>
    </source>
</evidence>
<name>A0ABP3R4W8_9ACTN</name>
<keyword evidence="1" id="KW-1133">Transmembrane helix</keyword>
<organism evidence="2 3">
    <name type="scientific">Sporichthya brevicatena</name>
    <dbReference type="NCBI Taxonomy" id="171442"/>
    <lineage>
        <taxon>Bacteria</taxon>
        <taxon>Bacillati</taxon>
        <taxon>Actinomycetota</taxon>
        <taxon>Actinomycetes</taxon>
        <taxon>Sporichthyales</taxon>
        <taxon>Sporichthyaceae</taxon>
        <taxon>Sporichthya</taxon>
    </lineage>
</organism>
<keyword evidence="1" id="KW-0812">Transmembrane</keyword>